<organism evidence="2 3">
    <name type="scientific">Angustibacter aerolatus</name>
    <dbReference type="NCBI Taxonomy" id="1162965"/>
    <lineage>
        <taxon>Bacteria</taxon>
        <taxon>Bacillati</taxon>
        <taxon>Actinomycetota</taxon>
        <taxon>Actinomycetes</taxon>
        <taxon>Kineosporiales</taxon>
        <taxon>Kineosporiaceae</taxon>
    </lineage>
</organism>
<keyword evidence="3" id="KW-1185">Reference proteome</keyword>
<evidence type="ECO:0000256" key="1">
    <source>
        <dbReference type="SAM" id="MobiDB-lite"/>
    </source>
</evidence>
<feature type="region of interest" description="Disordered" evidence="1">
    <location>
        <begin position="73"/>
        <end position="160"/>
    </location>
</feature>
<gene>
    <name evidence="2" type="ORF">GCM10025868_30300</name>
</gene>
<feature type="compositionally biased region" description="Basic and acidic residues" evidence="1">
    <location>
        <begin position="117"/>
        <end position="133"/>
    </location>
</feature>
<sequence>MHGQRRLRALGAGQQPLLLGPLVVVAGRRREDHAVQRLPGHLGGAVPVPDVLRRRHVAGDVAAHADVLRALPRQHEPDAARRRVAQTEVDADRHQRPLGTEAADGGGQPVAQRAGVGHHERQPGRGRGVERLLRGAGQRGQVGGGTTGRVAEPGEPGGLLGEACRALTEARPATTR</sequence>
<evidence type="ECO:0000313" key="2">
    <source>
        <dbReference type="EMBL" id="GMA87780.1"/>
    </source>
</evidence>
<name>A0ABQ6JHR6_9ACTN</name>
<comment type="caution">
    <text evidence="2">The sequence shown here is derived from an EMBL/GenBank/DDBJ whole genome shotgun (WGS) entry which is preliminary data.</text>
</comment>
<feature type="compositionally biased region" description="Gly residues" evidence="1">
    <location>
        <begin position="137"/>
        <end position="147"/>
    </location>
</feature>
<protein>
    <submittedName>
        <fullName evidence="2">Uncharacterized protein</fullName>
    </submittedName>
</protein>
<dbReference type="EMBL" id="BSUZ01000001">
    <property type="protein sequence ID" value="GMA87780.1"/>
    <property type="molecule type" value="Genomic_DNA"/>
</dbReference>
<accession>A0ABQ6JHR6</accession>
<evidence type="ECO:0000313" key="3">
    <source>
        <dbReference type="Proteomes" id="UP001157017"/>
    </source>
</evidence>
<reference evidence="3" key="1">
    <citation type="journal article" date="2019" name="Int. J. Syst. Evol. Microbiol.">
        <title>The Global Catalogue of Microorganisms (GCM) 10K type strain sequencing project: providing services to taxonomists for standard genome sequencing and annotation.</title>
        <authorList>
            <consortium name="The Broad Institute Genomics Platform"/>
            <consortium name="The Broad Institute Genome Sequencing Center for Infectious Disease"/>
            <person name="Wu L."/>
            <person name="Ma J."/>
        </authorList>
    </citation>
    <scope>NUCLEOTIDE SEQUENCE [LARGE SCALE GENOMIC DNA]</scope>
    <source>
        <strain evidence="3">NBRC 108730</strain>
    </source>
</reference>
<dbReference type="Proteomes" id="UP001157017">
    <property type="component" value="Unassembled WGS sequence"/>
</dbReference>
<proteinExistence type="predicted"/>